<reference evidence="1" key="1">
    <citation type="journal article" date="2009" name="PLoS Genet.">
        <title>Sequencing, mapping, and analysis of 27,455 maize full-length cDNAs.</title>
        <authorList>
            <person name="Soderlund C."/>
            <person name="Descour A."/>
            <person name="Kudrna D."/>
            <person name="Bomhoff M."/>
            <person name="Boyd L."/>
            <person name="Currie J."/>
            <person name="Angelova A."/>
            <person name="Collura K."/>
            <person name="Wissotski M."/>
            <person name="Ashley E."/>
            <person name="Morrow D."/>
            <person name="Fernandes J."/>
            <person name="Walbot V."/>
            <person name="Yu Y."/>
        </authorList>
    </citation>
    <scope>NUCLEOTIDE SEQUENCE</scope>
    <source>
        <strain evidence="1">B73</strain>
    </source>
</reference>
<evidence type="ECO:0000313" key="1">
    <source>
        <dbReference type="EMBL" id="ACL53235.1"/>
    </source>
</evidence>
<name>B7ZZ86_MAIZE</name>
<dbReference type="EMBL" id="BT054628">
    <property type="protein sequence ID" value="ACL53235.1"/>
    <property type="molecule type" value="mRNA"/>
</dbReference>
<accession>B7ZZ86</accession>
<sequence length="226" mass="25382">MDSFYRPWHSPNYEREIIHQFYSSLSLHVIIQFHQCSRSNIFIWDRVTDDELHMDNICTLCKSSFDGRFLYLRRKVVNIYCPLNFLLETSIVLGSLFLEVSIEEQPSGGGCRRLFSAPASSLDLGLWVGRRCRVEADAVFGWCERDDAPAAAARQPPNTSRAGSCRSAAAAAGASSFWPCSWQQKLQQQRRGRMRASSSWPCSCWCSTAAACCLVVLGGRAGDPIR</sequence>
<dbReference type="AlphaFoldDB" id="B7ZZ86"/>
<reference evidence="1" key="2">
    <citation type="submission" date="2012-06" db="EMBL/GenBank/DDBJ databases">
        <authorList>
            <person name="Yu Y."/>
            <person name="Currie J."/>
            <person name="Lomeli R."/>
            <person name="Angelova A."/>
            <person name="Collura K."/>
            <person name="Wissotski M."/>
            <person name="Campos D."/>
            <person name="Kudrna D."/>
            <person name="Golser W."/>
            <person name="Ashely E."/>
            <person name="Descour A."/>
            <person name="Fernandes J."/>
            <person name="Soderlund C."/>
            <person name="Walbot V."/>
        </authorList>
    </citation>
    <scope>NUCLEOTIDE SEQUENCE</scope>
    <source>
        <strain evidence="1">B73</strain>
    </source>
</reference>
<proteinExistence type="evidence at transcript level"/>
<protein>
    <submittedName>
        <fullName evidence="1">Uncharacterized protein</fullName>
    </submittedName>
</protein>
<organism evidence="1">
    <name type="scientific">Zea mays</name>
    <name type="common">Maize</name>
    <dbReference type="NCBI Taxonomy" id="4577"/>
    <lineage>
        <taxon>Eukaryota</taxon>
        <taxon>Viridiplantae</taxon>
        <taxon>Streptophyta</taxon>
        <taxon>Embryophyta</taxon>
        <taxon>Tracheophyta</taxon>
        <taxon>Spermatophyta</taxon>
        <taxon>Magnoliopsida</taxon>
        <taxon>Liliopsida</taxon>
        <taxon>Poales</taxon>
        <taxon>Poaceae</taxon>
        <taxon>PACMAD clade</taxon>
        <taxon>Panicoideae</taxon>
        <taxon>Andropogonodae</taxon>
        <taxon>Andropogoneae</taxon>
        <taxon>Tripsacinae</taxon>
        <taxon>Zea</taxon>
    </lineage>
</organism>